<evidence type="ECO:0000256" key="3">
    <source>
        <dbReference type="SAM" id="MobiDB-lite"/>
    </source>
</evidence>
<dbReference type="GO" id="GO:0007165">
    <property type="term" value="P:signal transduction"/>
    <property type="evidence" value="ECO:0007669"/>
    <property type="project" value="InterPro"/>
</dbReference>
<proteinExistence type="predicted"/>
<evidence type="ECO:0000256" key="1">
    <source>
        <dbReference type="ARBA" id="ARBA00022468"/>
    </source>
</evidence>
<reference evidence="6 7" key="1">
    <citation type="submission" date="2016-08" db="EMBL/GenBank/DDBJ databases">
        <authorList>
            <consortium name="Lentinula edodes genome sequencing consortium"/>
            <person name="Sakamoto Y."/>
            <person name="Nakade K."/>
            <person name="Sato S."/>
            <person name="Yoshida Y."/>
            <person name="Miyazaki K."/>
            <person name="Natsume S."/>
            <person name="Konno N."/>
        </authorList>
    </citation>
    <scope>NUCLEOTIDE SEQUENCE [LARGE SCALE GENOMIC DNA]</scope>
    <source>
        <strain evidence="6 7">NBRC 111202</strain>
    </source>
</reference>
<dbReference type="EMBL" id="BDGU01000060">
    <property type="protein sequence ID" value="GAW01418.1"/>
    <property type="molecule type" value="Genomic_DNA"/>
</dbReference>
<protein>
    <submittedName>
        <fullName evidence="6">Glucosamine 6-phosphate n-acetyltransferase</fullName>
    </submittedName>
</protein>
<dbReference type="InterPro" id="IPR027267">
    <property type="entry name" value="AH/BAR_dom_sf"/>
</dbReference>
<sequence>MTDTHQPPSRSSISEAPPTNGPIPLFDVQIRFLNDSYLSFFNERKRIEDNYVESLLKLYKKVKSIDSFLDDRSDMSTARVAWVEIRENIEREAQARQAFLHTLNSDIITPLTSLKDTQERIRKRIKEDLKESTSAYNEYAEVTLPKLKSRYTKKFAEVEESKRAAANPPTSPTIPTGDYQVLSKSPGPTRPTVTAPQPLRALDRRPSGSAPGARNRSPSSNTAFADLAQHGKKQLNSLMGFLDKSGSVKESLGGRENNSALRTVRAKRELEEADKEYRKAVYWLETLRLRRTKILESGYNSLSMFVEECSTTVKVALERYTDNMTATTTTQTQLSSHARGVVNKISPEKDKNRFMSYIPRSLASAIPDPILYQHGQVGECHDLAFGFSLLDYATTKNLPESEVPKIVKVCIAEIDKRGLDAEGIYRVSGRHAIVQTLQHEYEKDEKKFQFKAKDDIYAVASLMKLYFRELPEPVFRFSLQDRIQHTQDIAEHHSNNFALLRSKMRRLPAVHYATLKALVEHLARVAANSDKNKMDPKNLAIVFGGVIFGEDEIPKTGDLLSVQQWNDSLMEDLISNAHTLFSEDSKESNADNNNRAHPLPAPPPGEPTPVYSYGSKTTKIVSIPPPLRNIGLSPNSEDFTPKLPPRPANSIHPSARGPSSPTKERMNTDMGPPPLPSRLRPAQSQGSLGDITPPQSSPPSATSSVFETDDSGSVNGGGEESLTRTSSIADPRSPTLPIIGESESGETVKAVIPSSPSSARPPSPHHP</sequence>
<dbReference type="Gene3D" id="1.20.1270.60">
    <property type="entry name" value="Arfaptin homology (AH) domain/BAR domain"/>
    <property type="match status" value="1"/>
</dbReference>
<dbReference type="PROSITE" id="PS51741">
    <property type="entry name" value="F_BAR"/>
    <property type="match status" value="1"/>
</dbReference>
<gene>
    <name evidence="6" type="ORF">LENED_003012</name>
</gene>
<dbReference type="PANTHER" id="PTHR23176:SF134">
    <property type="entry name" value="RHO-TYPE GTPASE-ACTIVATING PROTEIN"/>
    <property type="match status" value="1"/>
</dbReference>
<dbReference type="PANTHER" id="PTHR23176">
    <property type="entry name" value="RHO/RAC/CDC GTPASE-ACTIVATING PROTEIN"/>
    <property type="match status" value="1"/>
</dbReference>
<dbReference type="GO" id="GO:0005737">
    <property type="term" value="C:cytoplasm"/>
    <property type="evidence" value="ECO:0007669"/>
    <property type="project" value="TreeGrafter"/>
</dbReference>
<reference evidence="6 7" key="2">
    <citation type="submission" date="2017-02" db="EMBL/GenBank/DDBJ databases">
        <title>A genome survey and senescence transcriptome analysis in Lentinula edodes.</title>
        <authorList>
            <person name="Sakamoto Y."/>
            <person name="Nakade K."/>
            <person name="Sato S."/>
            <person name="Yoshida Y."/>
            <person name="Miyazaki K."/>
            <person name="Natsume S."/>
            <person name="Konno N."/>
        </authorList>
    </citation>
    <scope>NUCLEOTIDE SEQUENCE [LARGE SCALE GENOMIC DNA]</scope>
    <source>
        <strain evidence="6 7">NBRC 111202</strain>
    </source>
</reference>
<dbReference type="InterPro" id="IPR001060">
    <property type="entry name" value="FCH_dom"/>
</dbReference>
<dbReference type="InterPro" id="IPR050729">
    <property type="entry name" value="Rho-GAP"/>
</dbReference>
<dbReference type="InterPro" id="IPR031160">
    <property type="entry name" value="F_BAR_dom"/>
</dbReference>
<evidence type="ECO:0000259" key="5">
    <source>
        <dbReference type="PROSITE" id="PS51741"/>
    </source>
</evidence>
<accession>A0A1Q3E2D4</accession>
<dbReference type="PROSITE" id="PS50238">
    <property type="entry name" value="RHOGAP"/>
    <property type="match status" value="1"/>
</dbReference>
<feature type="region of interest" description="Disordered" evidence="3">
    <location>
        <begin position="1"/>
        <end position="21"/>
    </location>
</feature>
<keyword evidence="7" id="KW-1185">Reference proteome</keyword>
<feature type="domain" description="Rho-GAP" evidence="4">
    <location>
        <begin position="387"/>
        <end position="581"/>
    </location>
</feature>
<evidence type="ECO:0000259" key="4">
    <source>
        <dbReference type="PROSITE" id="PS50238"/>
    </source>
</evidence>
<keyword evidence="2" id="KW-0175">Coiled coil</keyword>
<feature type="region of interest" description="Disordered" evidence="3">
    <location>
        <begin position="158"/>
        <end position="221"/>
    </location>
</feature>
<dbReference type="Pfam" id="PF00611">
    <property type="entry name" value="FCH"/>
    <property type="match status" value="1"/>
</dbReference>
<dbReference type="Gene3D" id="1.10.555.10">
    <property type="entry name" value="Rho GTPase activation protein"/>
    <property type="match status" value="1"/>
</dbReference>
<feature type="domain" description="F-BAR" evidence="5">
    <location>
        <begin position="33"/>
        <end position="350"/>
    </location>
</feature>
<dbReference type="AlphaFoldDB" id="A0A1Q3E2D4"/>
<dbReference type="InterPro" id="IPR008936">
    <property type="entry name" value="Rho_GTPase_activation_prot"/>
</dbReference>
<keyword evidence="1" id="KW-0343">GTPase activation</keyword>
<dbReference type="CDD" id="cd00159">
    <property type="entry name" value="RhoGAP"/>
    <property type="match status" value="1"/>
</dbReference>
<dbReference type="GO" id="GO:0016740">
    <property type="term" value="F:transferase activity"/>
    <property type="evidence" value="ECO:0007669"/>
    <property type="project" value="UniProtKB-KW"/>
</dbReference>
<feature type="region of interest" description="Disordered" evidence="3">
    <location>
        <begin position="583"/>
        <end position="767"/>
    </location>
</feature>
<organism evidence="6 7">
    <name type="scientific">Lentinula edodes</name>
    <name type="common">Shiitake mushroom</name>
    <name type="synonym">Lentinus edodes</name>
    <dbReference type="NCBI Taxonomy" id="5353"/>
    <lineage>
        <taxon>Eukaryota</taxon>
        <taxon>Fungi</taxon>
        <taxon>Dikarya</taxon>
        <taxon>Basidiomycota</taxon>
        <taxon>Agaricomycotina</taxon>
        <taxon>Agaricomycetes</taxon>
        <taxon>Agaricomycetidae</taxon>
        <taxon>Agaricales</taxon>
        <taxon>Marasmiineae</taxon>
        <taxon>Omphalotaceae</taxon>
        <taxon>Lentinula</taxon>
    </lineage>
</organism>
<comment type="caution">
    <text evidence="6">The sequence shown here is derived from an EMBL/GenBank/DDBJ whole genome shotgun (WGS) entry which is preliminary data.</text>
</comment>
<evidence type="ECO:0000313" key="7">
    <source>
        <dbReference type="Proteomes" id="UP000188533"/>
    </source>
</evidence>
<feature type="compositionally biased region" description="Low complexity" evidence="3">
    <location>
        <begin position="692"/>
        <end position="704"/>
    </location>
</feature>
<dbReference type="SUPFAM" id="SSF103657">
    <property type="entry name" value="BAR/IMD domain-like"/>
    <property type="match status" value="1"/>
</dbReference>
<dbReference type="InterPro" id="IPR000198">
    <property type="entry name" value="RhoGAP_dom"/>
</dbReference>
<dbReference type="GO" id="GO:0005096">
    <property type="term" value="F:GTPase activator activity"/>
    <property type="evidence" value="ECO:0007669"/>
    <property type="project" value="UniProtKB-KW"/>
</dbReference>
<dbReference type="STRING" id="5353.A0A1Q3E2D4"/>
<dbReference type="Pfam" id="PF00620">
    <property type="entry name" value="RhoGAP"/>
    <property type="match status" value="1"/>
</dbReference>
<keyword evidence="6" id="KW-0808">Transferase</keyword>
<dbReference type="Proteomes" id="UP000188533">
    <property type="component" value="Unassembled WGS sequence"/>
</dbReference>
<dbReference type="SUPFAM" id="SSF48350">
    <property type="entry name" value="GTPase activation domain, GAP"/>
    <property type="match status" value="1"/>
</dbReference>
<feature type="compositionally biased region" description="Polar residues" evidence="3">
    <location>
        <begin position="1"/>
        <end position="14"/>
    </location>
</feature>
<evidence type="ECO:0000313" key="6">
    <source>
        <dbReference type="EMBL" id="GAW01418.1"/>
    </source>
</evidence>
<evidence type="ECO:0000256" key="2">
    <source>
        <dbReference type="PROSITE-ProRule" id="PRU01077"/>
    </source>
</evidence>
<name>A0A1Q3E2D4_LENED</name>
<dbReference type="SMART" id="SM00324">
    <property type="entry name" value="RhoGAP"/>
    <property type="match status" value="1"/>
</dbReference>